<accession>A0A9J7D5P2</accession>
<dbReference type="GO" id="GO:0007156">
    <property type="term" value="P:homophilic cell adhesion via plasma membrane adhesion molecules"/>
    <property type="evidence" value="ECO:0007669"/>
    <property type="project" value="InterPro"/>
</dbReference>
<evidence type="ECO:0000256" key="6">
    <source>
        <dbReference type="ARBA" id="ARBA00023136"/>
    </source>
</evidence>
<dbReference type="GO" id="GO:0048589">
    <property type="term" value="P:developmental growth"/>
    <property type="evidence" value="ECO:0007669"/>
    <property type="project" value="UniProtKB-ARBA"/>
</dbReference>
<evidence type="ECO:0000256" key="7">
    <source>
        <dbReference type="PROSITE-ProRule" id="PRU00043"/>
    </source>
</evidence>
<feature type="domain" description="Cadherin" evidence="9">
    <location>
        <begin position="400"/>
        <end position="516"/>
    </location>
</feature>
<feature type="domain" description="Cadherin" evidence="9">
    <location>
        <begin position="1605"/>
        <end position="1725"/>
    </location>
</feature>
<dbReference type="GO" id="GO:0030154">
    <property type="term" value="P:cell differentiation"/>
    <property type="evidence" value="ECO:0007669"/>
    <property type="project" value="UniProtKB-ARBA"/>
</dbReference>
<protein>
    <submittedName>
        <fullName evidence="11">Cadherin-23</fullName>
    </submittedName>
</protein>
<feature type="domain" description="Cadherin" evidence="9">
    <location>
        <begin position="287"/>
        <end position="399"/>
    </location>
</feature>
<dbReference type="GeneID" id="101898591"/>
<dbReference type="VEuPathDB" id="VectorBase:MDOMA2_008679"/>
<evidence type="ECO:0000313" key="11">
    <source>
        <dbReference type="RefSeq" id="XP_011290208.3"/>
    </source>
</evidence>
<comment type="subcellular location">
    <subcellularLocation>
        <location evidence="1">Membrane</location>
    </subcellularLocation>
</comment>
<dbReference type="GO" id="GO:0048731">
    <property type="term" value="P:system development"/>
    <property type="evidence" value="ECO:0007669"/>
    <property type="project" value="UniProtKB-ARBA"/>
</dbReference>
<dbReference type="InterPro" id="IPR015919">
    <property type="entry name" value="Cadherin-like_sf"/>
</dbReference>
<feature type="domain" description="Cadherin" evidence="9">
    <location>
        <begin position="1317"/>
        <end position="1424"/>
    </location>
</feature>
<feature type="domain" description="Cadherin" evidence="9">
    <location>
        <begin position="991"/>
        <end position="1094"/>
    </location>
</feature>
<keyword evidence="4 7" id="KW-0106">Calcium</keyword>
<dbReference type="InterPro" id="IPR002126">
    <property type="entry name" value="Cadherin-like_dom"/>
</dbReference>
<evidence type="ECO:0000313" key="10">
    <source>
        <dbReference type="Proteomes" id="UP001652621"/>
    </source>
</evidence>
<dbReference type="PROSITE" id="PS50268">
    <property type="entry name" value="CADHERIN_2"/>
    <property type="match status" value="14"/>
</dbReference>
<reference evidence="11" key="1">
    <citation type="submission" date="2025-08" db="UniProtKB">
        <authorList>
            <consortium name="RefSeq"/>
        </authorList>
    </citation>
    <scope>IDENTIFICATION</scope>
    <source>
        <strain evidence="11">Aabys</strain>
        <tissue evidence="11">Whole body</tissue>
    </source>
</reference>
<dbReference type="GO" id="GO:0048513">
    <property type="term" value="P:animal organ development"/>
    <property type="evidence" value="ECO:0007669"/>
    <property type="project" value="UniProtKB-ARBA"/>
</dbReference>
<feature type="domain" description="Cadherin" evidence="9">
    <location>
        <begin position="517"/>
        <end position="627"/>
    </location>
</feature>
<feature type="transmembrane region" description="Helical" evidence="8">
    <location>
        <begin position="1825"/>
        <end position="1849"/>
    </location>
</feature>
<name>A0A9J7D5P2_MUSDO</name>
<feature type="domain" description="Cadherin" evidence="9">
    <location>
        <begin position="869"/>
        <end position="990"/>
    </location>
</feature>
<evidence type="ECO:0000256" key="4">
    <source>
        <dbReference type="ARBA" id="ARBA00022837"/>
    </source>
</evidence>
<dbReference type="GO" id="GO:0001736">
    <property type="term" value="P:establishment of planar polarity"/>
    <property type="evidence" value="ECO:0007669"/>
    <property type="project" value="UniProtKB-ARBA"/>
</dbReference>
<dbReference type="PANTHER" id="PTHR24026:SF137">
    <property type="entry name" value="CADHERIN-RELATED TUMOR SUPPRESSOR"/>
    <property type="match status" value="1"/>
</dbReference>
<dbReference type="Proteomes" id="UP001652621">
    <property type="component" value="Unplaced"/>
</dbReference>
<feature type="domain" description="Cadherin" evidence="9">
    <location>
        <begin position="1451"/>
        <end position="1604"/>
    </location>
</feature>
<dbReference type="GO" id="GO:0007163">
    <property type="term" value="P:establishment or maintenance of cell polarity"/>
    <property type="evidence" value="ECO:0007669"/>
    <property type="project" value="UniProtKB-ARBA"/>
</dbReference>
<proteinExistence type="predicted"/>
<keyword evidence="2 8" id="KW-0812">Transmembrane</keyword>
<evidence type="ECO:0000256" key="5">
    <source>
        <dbReference type="ARBA" id="ARBA00022989"/>
    </source>
</evidence>
<gene>
    <name evidence="11" type="primary">LOC101898591</name>
</gene>
<dbReference type="PANTHER" id="PTHR24026">
    <property type="entry name" value="FAT ATYPICAL CADHERIN-RELATED"/>
    <property type="match status" value="1"/>
</dbReference>
<organism evidence="10 11">
    <name type="scientific">Musca domestica</name>
    <name type="common">House fly</name>
    <dbReference type="NCBI Taxonomy" id="7370"/>
    <lineage>
        <taxon>Eukaryota</taxon>
        <taxon>Metazoa</taxon>
        <taxon>Ecdysozoa</taxon>
        <taxon>Arthropoda</taxon>
        <taxon>Hexapoda</taxon>
        <taxon>Insecta</taxon>
        <taxon>Pterygota</taxon>
        <taxon>Neoptera</taxon>
        <taxon>Endopterygota</taxon>
        <taxon>Diptera</taxon>
        <taxon>Brachycera</taxon>
        <taxon>Muscomorpha</taxon>
        <taxon>Muscoidea</taxon>
        <taxon>Muscidae</taxon>
        <taxon>Musca</taxon>
    </lineage>
</organism>
<evidence type="ECO:0000259" key="9">
    <source>
        <dbReference type="PROSITE" id="PS50268"/>
    </source>
</evidence>
<dbReference type="SUPFAM" id="SSF49313">
    <property type="entry name" value="Cadherin-like"/>
    <property type="match status" value="14"/>
</dbReference>
<keyword evidence="6 8" id="KW-0472">Membrane</keyword>
<dbReference type="Gene3D" id="2.60.40.60">
    <property type="entry name" value="Cadherins"/>
    <property type="match status" value="14"/>
</dbReference>
<feature type="domain" description="Cadherin" evidence="9">
    <location>
        <begin position="628"/>
        <end position="756"/>
    </location>
</feature>
<keyword evidence="10" id="KW-1185">Reference proteome</keyword>
<dbReference type="PROSITE" id="PS00232">
    <property type="entry name" value="CADHERIN_1"/>
    <property type="match status" value="6"/>
</dbReference>
<keyword evidence="5 8" id="KW-1133">Transmembrane helix</keyword>
<dbReference type="GO" id="GO:0005886">
    <property type="term" value="C:plasma membrane"/>
    <property type="evidence" value="ECO:0007669"/>
    <property type="project" value="UniProtKB-SubCell"/>
</dbReference>
<feature type="domain" description="Cadherin" evidence="9">
    <location>
        <begin position="72"/>
        <end position="177"/>
    </location>
</feature>
<evidence type="ECO:0000256" key="3">
    <source>
        <dbReference type="ARBA" id="ARBA00022737"/>
    </source>
</evidence>
<sequence length="1979" mass="223211">MHRTKKRSIVTSLKHTELRSAIPNKRKHHKVRLKFETILMGLRSLSRIVILLVLVQNVQANRPPRFIIEGQSEIVLRLKESPETEVGTLIYTLKGYDPDNDPLTFGKRPSADSEVIRIENKGSNEAYVYLAKELDRETQDEYSIVLTLTDNHYNDYNYVTQSFLLLVEDINDNAPIFLPYQSAIEIPENSEPGIITSLEAVDADEGAYGQVVYYLQELEGDNDMFAITTNQGKGVLSLSGQLDYESKALYQLRVLAVDRANQGPVNTGTAAILIKVKDVEDQPPEFVKVQPVARIAEDAPVGTRVMRVLCVDGDRGINNPIAYELESNELFAIERNTGWIYTIRELDREDPSNQVNGAYILKITAKEISKNPHASPQSSQVRTEVTIIVSDVNDEIPTFGESIYRCEVNENAQSNTPLNFIDGDIRHFVYDRDVGNNGTFRLFLDPPNDLFEIVPDIAVNEASFMIRVKNPKALDYEQLKEINFTLFAREVDEPSRYSSAHIQIFIRDQNDNFPEFSQNIYNVSLAENSEIGTTVAKIEASDVDSGDYGTLGIRYLNLRGGIAHLLHLNPINGVVTIKQSGGSAFDREIVSRHYMTVEAIDNLGQGNRNTAQLIINIEDLNDNAPTFLQRQYETTLLENKLEFEHPLQLEARDNDLNGTENSQITYEIVEGMYRANFSIDPELGILRPLNSFDYERLVEHKPHHHHHHHSQEQKADKGVRVLDLMVRARDSGIPMLSTVVSVLIYVQDINDNPPIFLKNFYSKSIPEDLAGGSSVLQVAAIDRDGSAPNNVIVYRIQSGAQDKFVINSESGIISVAHGANLDPDLTENKTTQYSLAVLAIDGGIGNSQLMNTATVNITIKDVNNKLPILAELPTIQIIENTPVGTQIYKIVANDSDENPIIRYKINAHNSEARNEEGTIVKQSEYDYISIFDLDPIDGTLQLMKLIDRERVEHIKLAIVVEDLAAAKGRQVVESFLTIQVADENDNNPKFKQPFYKKSITENSMNGVLIANVIAYDIDKNRTITYSLEGNPLIRQMIHMDSHTGEIVVANKIDHEQYQWLNFSVRATDSGVPPRSSLVDVFVSVLDENDNNPYFIGGSKNYSISESAVVGTRIGTIQAADADSGDFGKITFLMDRISSQGKFSIDADTGVLSVIDKLDREAKDFYMLVIEAWDNYQFGFLAGESRNAFKQVFITILDENDNVPEVSMPSSCVLITEYHELNEKIAIIKGKDADDPQTPNGRLEFKITKGNQEDLFELRQIDAWNAHIYARTSLRNRYGNHSLTITTRDLGAPPNIVTKILDICISDFNDHAPVFIQPLHNTTVRVPENATVGSLILQVMATDEDIGMNALVHYRLKPDPLGSYKLFELDSETGHLFLKEPLDRDKQKIHEIRIEAYDQGLPTSLSTDLDLTIYIRNVNEYEPQFIVDEIAVNFTEHADPGAERVKLPDTIDKDEVDDLDDPPSQVCYFIVKGNDEENFHLDPETHILTTQKQLDREVQAFYNLYVKATENCNEPGTDFDVASNKKLDIDIDYEPTRPHNRRQGGFLRNKEGYDRYKHSRNLRSIGNVTDVGGSSSSSEELLMTDSTVVRVRVHVLDINDNPPKFRSKIFTGGITTSADFGTRFMRVEAEDLDEGPNAIINYYQVGEIRQTLSEGLENIRASPFLVDQQTGEIQLNFDPQKGMKGYFDFMVLANDTVGMKDVAHVFIYLLREDQKVRFVFRLQPNELRDKIQMFRENLSNITDTIVNIDEIKVHENKDGSVDKTKTDLYMHLVGKEDNSIYEVADVLNLIDTHIEHLNGLFKDLNVLDTQPAEAQLLQAGQQANAMYIWLVFTNLFLATLLVVTLGLCASQRSGYKRQLRAAKVNIFRNSSLSLQNPHEPTTRVPNTNKHSVQGSNPIWLKGYENEWFKTDENLSQSGHDSLDDNFLAVGTPNIQETLKGTAKLFNHTNDLNRHFNVYNQIDKLTNNAQILARKLETTEL</sequence>
<dbReference type="InterPro" id="IPR020894">
    <property type="entry name" value="Cadherin_CS"/>
</dbReference>
<evidence type="ECO:0000256" key="1">
    <source>
        <dbReference type="ARBA" id="ARBA00004370"/>
    </source>
</evidence>
<dbReference type="PRINTS" id="PR00205">
    <property type="entry name" value="CADHERIN"/>
</dbReference>
<feature type="domain" description="Cadherin" evidence="9">
    <location>
        <begin position="757"/>
        <end position="869"/>
    </location>
</feature>
<dbReference type="CDD" id="cd11304">
    <property type="entry name" value="Cadherin_repeat"/>
    <property type="match status" value="14"/>
</dbReference>
<evidence type="ECO:0000256" key="2">
    <source>
        <dbReference type="ARBA" id="ARBA00022692"/>
    </source>
</evidence>
<feature type="domain" description="Cadherin" evidence="9">
    <location>
        <begin position="178"/>
        <end position="286"/>
    </location>
</feature>
<dbReference type="Pfam" id="PF00028">
    <property type="entry name" value="Cadherin"/>
    <property type="match status" value="10"/>
</dbReference>
<evidence type="ECO:0000256" key="8">
    <source>
        <dbReference type="SAM" id="Phobius"/>
    </source>
</evidence>
<dbReference type="GO" id="GO:0005509">
    <property type="term" value="F:calcium ion binding"/>
    <property type="evidence" value="ECO:0007669"/>
    <property type="project" value="UniProtKB-UniRule"/>
</dbReference>
<dbReference type="OrthoDB" id="6510378at2759"/>
<feature type="domain" description="Cadherin" evidence="9">
    <location>
        <begin position="1095"/>
        <end position="1205"/>
    </location>
</feature>
<keyword evidence="3" id="KW-0677">Repeat</keyword>
<dbReference type="KEGG" id="mde:101898591"/>
<feature type="domain" description="Cadherin" evidence="9">
    <location>
        <begin position="1206"/>
        <end position="1314"/>
    </location>
</feature>
<dbReference type="RefSeq" id="XP_011290208.3">
    <property type="nucleotide sequence ID" value="XM_011291906.3"/>
</dbReference>
<dbReference type="SMART" id="SM00112">
    <property type="entry name" value="CA"/>
    <property type="match status" value="14"/>
</dbReference>